<evidence type="ECO:0000256" key="3">
    <source>
        <dbReference type="ARBA" id="ARBA00023274"/>
    </source>
</evidence>
<name>A0A8C3FAW7_CHRPI</name>
<dbReference type="Proteomes" id="UP000694380">
    <property type="component" value="Unplaced"/>
</dbReference>
<feature type="region of interest" description="Disordered" evidence="6">
    <location>
        <begin position="1"/>
        <end position="43"/>
    </location>
</feature>
<reference evidence="7" key="1">
    <citation type="submission" date="2025-08" db="UniProtKB">
        <authorList>
            <consortium name="Ensembl"/>
        </authorList>
    </citation>
    <scope>IDENTIFICATION</scope>
</reference>
<organism evidence="7 8">
    <name type="scientific">Chrysemys picta bellii</name>
    <name type="common">Western painted turtle</name>
    <name type="synonym">Emys bellii</name>
    <dbReference type="NCBI Taxonomy" id="8478"/>
    <lineage>
        <taxon>Eukaryota</taxon>
        <taxon>Metazoa</taxon>
        <taxon>Chordata</taxon>
        <taxon>Craniata</taxon>
        <taxon>Vertebrata</taxon>
        <taxon>Euteleostomi</taxon>
        <taxon>Archelosauria</taxon>
        <taxon>Testudinata</taxon>
        <taxon>Testudines</taxon>
        <taxon>Cryptodira</taxon>
        <taxon>Durocryptodira</taxon>
        <taxon>Testudinoidea</taxon>
        <taxon>Emydidae</taxon>
        <taxon>Chrysemys</taxon>
    </lineage>
</organism>
<dbReference type="GeneTree" id="ENSGT00390000009819"/>
<dbReference type="GO" id="GO:0005840">
    <property type="term" value="C:ribosome"/>
    <property type="evidence" value="ECO:0007669"/>
    <property type="project" value="UniProtKB-KW"/>
</dbReference>
<feature type="region of interest" description="Disordered" evidence="6">
    <location>
        <begin position="125"/>
        <end position="162"/>
    </location>
</feature>
<dbReference type="GO" id="GO:0006412">
    <property type="term" value="P:translation"/>
    <property type="evidence" value="ECO:0007669"/>
    <property type="project" value="InterPro"/>
</dbReference>
<dbReference type="AlphaFoldDB" id="A0A8C3FAW7"/>
<dbReference type="Gene3D" id="1.20.5.2650">
    <property type="match status" value="1"/>
</dbReference>
<reference evidence="7" key="2">
    <citation type="submission" date="2025-09" db="UniProtKB">
        <authorList>
            <consortium name="Ensembl"/>
        </authorList>
    </citation>
    <scope>IDENTIFICATION</scope>
</reference>
<dbReference type="GO" id="GO:0003735">
    <property type="term" value="F:structural constituent of ribosome"/>
    <property type="evidence" value="ECO:0007669"/>
    <property type="project" value="InterPro"/>
</dbReference>
<evidence type="ECO:0000256" key="2">
    <source>
        <dbReference type="ARBA" id="ARBA00022980"/>
    </source>
</evidence>
<evidence type="ECO:0000313" key="7">
    <source>
        <dbReference type="Ensembl" id="ENSCPBP00000005274.1"/>
    </source>
</evidence>
<evidence type="ECO:0000256" key="5">
    <source>
        <dbReference type="ARBA" id="ARBA00035403"/>
    </source>
</evidence>
<keyword evidence="8" id="KW-1185">Reference proteome</keyword>
<dbReference type="InterPro" id="IPR001377">
    <property type="entry name" value="Ribosomal_eS6"/>
</dbReference>
<dbReference type="PANTHER" id="PTHR11502">
    <property type="entry name" value="40S RIBOSOMAL PROTEIN S6"/>
    <property type="match status" value="1"/>
</dbReference>
<accession>A0A8C3FAW7</accession>
<evidence type="ECO:0000256" key="4">
    <source>
        <dbReference type="ARBA" id="ARBA00035278"/>
    </source>
</evidence>
<keyword evidence="3" id="KW-0687">Ribonucleoprotein</keyword>
<evidence type="ECO:0000256" key="6">
    <source>
        <dbReference type="SAM" id="MobiDB-lite"/>
    </source>
</evidence>
<comment type="similarity">
    <text evidence="1">Belongs to the eukaryotic ribosomal protein eS6 family.</text>
</comment>
<evidence type="ECO:0000256" key="1">
    <source>
        <dbReference type="ARBA" id="ARBA00009312"/>
    </source>
</evidence>
<evidence type="ECO:0000313" key="8">
    <source>
        <dbReference type="Proteomes" id="UP000694380"/>
    </source>
</evidence>
<keyword evidence="2" id="KW-0689">Ribosomal protein</keyword>
<sequence length="162" mass="18561">MWGSRRSRGQCPGEMGEREFEKIQEGGIPDPTAPMGSPQLGPKRAGRIRQLFYHFRTDDVGQYAVSKPLRKEGKKLWTKAPKLQPLLISRVLPERLRLLALKKQRTQKDEGKAAEDANLLAKRLKKVNKNRKEQRAKIHRLSSLRTSVSTPKSRKKSEIIKI</sequence>
<proteinExistence type="inferred from homology"/>
<feature type="compositionally biased region" description="Basic and acidic residues" evidence="6">
    <location>
        <begin position="15"/>
        <end position="24"/>
    </location>
</feature>
<dbReference type="Ensembl" id="ENSCPBT00000006416.1">
    <property type="protein sequence ID" value="ENSCPBP00000005274.1"/>
    <property type="gene ID" value="ENSCPBG00000004234.1"/>
</dbReference>
<protein>
    <recommendedName>
        <fullName evidence="4">Small ribosomal subunit protein eS6</fullName>
    </recommendedName>
    <alternativeName>
        <fullName evidence="5">40S ribosomal protein S6</fullName>
    </alternativeName>
</protein>
<dbReference type="GO" id="GO:1990904">
    <property type="term" value="C:ribonucleoprotein complex"/>
    <property type="evidence" value="ECO:0007669"/>
    <property type="project" value="UniProtKB-KW"/>
</dbReference>